<evidence type="ECO:0000256" key="1">
    <source>
        <dbReference type="SAM" id="SignalP"/>
    </source>
</evidence>
<keyword evidence="3" id="KW-1185">Reference proteome</keyword>
<organism evidence="2 3">
    <name type="scientific">Pedobacter psychroterrae</name>
    <dbReference type="NCBI Taxonomy" id="2530453"/>
    <lineage>
        <taxon>Bacteria</taxon>
        <taxon>Pseudomonadati</taxon>
        <taxon>Bacteroidota</taxon>
        <taxon>Sphingobacteriia</taxon>
        <taxon>Sphingobacteriales</taxon>
        <taxon>Sphingobacteriaceae</taxon>
        <taxon>Pedobacter</taxon>
    </lineage>
</organism>
<feature type="chain" id="PRO_5020901274" description="Lipoprotein" evidence="1">
    <location>
        <begin position="23"/>
        <end position="179"/>
    </location>
</feature>
<dbReference type="OrthoDB" id="886332at2"/>
<proteinExistence type="predicted"/>
<dbReference type="Proteomes" id="UP000293347">
    <property type="component" value="Unassembled WGS sequence"/>
</dbReference>
<keyword evidence="1" id="KW-0732">Signal</keyword>
<dbReference type="EMBL" id="SJSL01000002">
    <property type="protein sequence ID" value="TCD01615.1"/>
    <property type="molecule type" value="Genomic_DNA"/>
</dbReference>
<dbReference type="AlphaFoldDB" id="A0A4R0NQN2"/>
<protein>
    <recommendedName>
        <fullName evidence="4">Lipoprotein</fullName>
    </recommendedName>
</protein>
<evidence type="ECO:0000313" key="2">
    <source>
        <dbReference type="EMBL" id="TCD01615.1"/>
    </source>
</evidence>
<dbReference type="RefSeq" id="WP_131596416.1">
    <property type="nucleotide sequence ID" value="NZ_SJSL01000002.1"/>
</dbReference>
<evidence type="ECO:0000313" key="3">
    <source>
        <dbReference type="Proteomes" id="UP000293347"/>
    </source>
</evidence>
<name>A0A4R0NQN2_9SPHI</name>
<dbReference type="PROSITE" id="PS51257">
    <property type="entry name" value="PROKAR_LIPOPROTEIN"/>
    <property type="match status" value="1"/>
</dbReference>
<gene>
    <name evidence="2" type="ORF">EZ437_12915</name>
</gene>
<reference evidence="2 3" key="1">
    <citation type="submission" date="2019-02" db="EMBL/GenBank/DDBJ databases">
        <title>Pedobacter sp. RP-1-14 sp. nov., isolated from Arctic soil.</title>
        <authorList>
            <person name="Dahal R.H."/>
        </authorList>
    </citation>
    <scope>NUCLEOTIDE SEQUENCE [LARGE SCALE GENOMIC DNA]</scope>
    <source>
        <strain evidence="2 3">RP-1-14</strain>
    </source>
</reference>
<feature type="signal peptide" evidence="1">
    <location>
        <begin position="1"/>
        <end position="22"/>
    </location>
</feature>
<comment type="caution">
    <text evidence="2">The sequence shown here is derived from an EMBL/GenBank/DDBJ whole genome shotgun (WGS) entry which is preliminary data.</text>
</comment>
<sequence length="179" mass="20727">MKNGLICTLLLAVAVLTSCSNSDNQDSIKIDEIAAIAIKPFSDSLKTDTFRVKLIGTEPKEMYLSFTITSFEGKKIYDIRIDAKELFKNYDVKNLNKKKTQIKFLKDEVDRFLDDENFMEPALTDQESPDSNVPDKSFYEELKKSQLNGFIYRLGKEQKRYIGWSQQNKKVKPYYSCCK</sequence>
<accession>A0A4R0NQN2</accession>
<evidence type="ECO:0008006" key="4">
    <source>
        <dbReference type="Google" id="ProtNLM"/>
    </source>
</evidence>